<evidence type="ECO:0000313" key="3">
    <source>
        <dbReference type="Proteomes" id="UP001275084"/>
    </source>
</evidence>
<proteinExistence type="predicted"/>
<comment type="caution">
    <text evidence="2">The sequence shown here is derived from an EMBL/GenBank/DDBJ whole genome shotgun (WGS) entry which is preliminary data.</text>
</comment>
<feature type="region of interest" description="Disordered" evidence="1">
    <location>
        <begin position="14"/>
        <end position="89"/>
    </location>
</feature>
<evidence type="ECO:0000313" key="2">
    <source>
        <dbReference type="EMBL" id="KAK3359400.1"/>
    </source>
</evidence>
<reference evidence="2" key="1">
    <citation type="journal article" date="2023" name="Mol. Phylogenet. Evol.">
        <title>Genome-scale phylogeny and comparative genomics of the fungal order Sordariales.</title>
        <authorList>
            <person name="Hensen N."/>
            <person name="Bonometti L."/>
            <person name="Westerberg I."/>
            <person name="Brannstrom I.O."/>
            <person name="Guillou S."/>
            <person name="Cros-Aarteil S."/>
            <person name="Calhoun S."/>
            <person name="Haridas S."/>
            <person name="Kuo A."/>
            <person name="Mondo S."/>
            <person name="Pangilinan J."/>
            <person name="Riley R."/>
            <person name="LaButti K."/>
            <person name="Andreopoulos B."/>
            <person name="Lipzen A."/>
            <person name="Chen C."/>
            <person name="Yan M."/>
            <person name="Daum C."/>
            <person name="Ng V."/>
            <person name="Clum A."/>
            <person name="Steindorff A."/>
            <person name="Ohm R.A."/>
            <person name="Martin F."/>
            <person name="Silar P."/>
            <person name="Natvig D.O."/>
            <person name="Lalanne C."/>
            <person name="Gautier V."/>
            <person name="Ament-Velasquez S.L."/>
            <person name="Kruys A."/>
            <person name="Hutchinson M.I."/>
            <person name="Powell A.J."/>
            <person name="Barry K."/>
            <person name="Miller A.N."/>
            <person name="Grigoriev I.V."/>
            <person name="Debuchy R."/>
            <person name="Gladieux P."/>
            <person name="Hiltunen Thoren M."/>
            <person name="Johannesson H."/>
        </authorList>
    </citation>
    <scope>NUCLEOTIDE SEQUENCE</scope>
    <source>
        <strain evidence="2">CBS 955.72</strain>
    </source>
</reference>
<dbReference type="Proteomes" id="UP001275084">
    <property type="component" value="Unassembled WGS sequence"/>
</dbReference>
<dbReference type="AlphaFoldDB" id="A0AAJ0HQ66"/>
<organism evidence="2 3">
    <name type="scientific">Lasiosphaeria hispida</name>
    <dbReference type="NCBI Taxonomy" id="260671"/>
    <lineage>
        <taxon>Eukaryota</taxon>
        <taxon>Fungi</taxon>
        <taxon>Dikarya</taxon>
        <taxon>Ascomycota</taxon>
        <taxon>Pezizomycotina</taxon>
        <taxon>Sordariomycetes</taxon>
        <taxon>Sordariomycetidae</taxon>
        <taxon>Sordariales</taxon>
        <taxon>Lasiosphaeriaceae</taxon>
        <taxon>Lasiosphaeria</taxon>
    </lineage>
</organism>
<feature type="compositionally biased region" description="Low complexity" evidence="1">
    <location>
        <begin position="25"/>
        <end position="34"/>
    </location>
</feature>
<gene>
    <name evidence="2" type="ORF">B0T25DRAFT_97041</name>
</gene>
<reference evidence="2" key="2">
    <citation type="submission" date="2023-06" db="EMBL/GenBank/DDBJ databases">
        <authorList>
            <consortium name="Lawrence Berkeley National Laboratory"/>
            <person name="Haridas S."/>
            <person name="Hensen N."/>
            <person name="Bonometti L."/>
            <person name="Westerberg I."/>
            <person name="Brannstrom I.O."/>
            <person name="Guillou S."/>
            <person name="Cros-Aarteil S."/>
            <person name="Calhoun S."/>
            <person name="Kuo A."/>
            <person name="Mondo S."/>
            <person name="Pangilinan J."/>
            <person name="Riley R."/>
            <person name="Labutti K."/>
            <person name="Andreopoulos B."/>
            <person name="Lipzen A."/>
            <person name="Chen C."/>
            <person name="Yanf M."/>
            <person name="Daum C."/>
            <person name="Ng V."/>
            <person name="Clum A."/>
            <person name="Steindorff A."/>
            <person name="Ohm R."/>
            <person name="Martin F."/>
            <person name="Silar P."/>
            <person name="Natvig D."/>
            <person name="Lalanne C."/>
            <person name="Gautier V."/>
            <person name="Ament-Velasquez S.L."/>
            <person name="Kruys A."/>
            <person name="Hutchinson M.I."/>
            <person name="Powell A.J."/>
            <person name="Barry K."/>
            <person name="Miller A.N."/>
            <person name="Grigoriev I.V."/>
            <person name="Debuchy R."/>
            <person name="Gladieux P."/>
            <person name="Thoren M.H."/>
            <person name="Johannesson H."/>
        </authorList>
    </citation>
    <scope>NUCLEOTIDE SEQUENCE</scope>
    <source>
        <strain evidence="2">CBS 955.72</strain>
    </source>
</reference>
<protein>
    <submittedName>
        <fullName evidence="2">Uncharacterized protein</fullName>
    </submittedName>
</protein>
<sequence>MLWAGPHRWVSAPIQGSHPIPPSSVPAAGSVPAGLERRQGTGHETQSRAQSKRARRPTRPQPQDVAGRQAQNETAVLPAGLGDTLGEGGGGETGVQQVIGIGLDTCPWCRLSTSSCHPLASALFKKAKVRKLGMGTLSNKNGCWPQQECTPPHPPQECLTFSCRLLVMEWDMCWGVALQIGSRPCPPWFWQARGGGGRGGPQTDRASHSSHLYHHCTCL</sequence>
<dbReference type="EMBL" id="JAUIQD010000002">
    <property type="protein sequence ID" value="KAK3359400.1"/>
    <property type="molecule type" value="Genomic_DNA"/>
</dbReference>
<evidence type="ECO:0000256" key="1">
    <source>
        <dbReference type="SAM" id="MobiDB-lite"/>
    </source>
</evidence>
<keyword evidence="3" id="KW-1185">Reference proteome</keyword>
<accession>A0AAJ0HQ66</accession>
<name>A0AAJ0HQ66_9PEZI</name>